<dbReference type="OrthoDB" id="445007at2759"/>
<dbReference type="AlphaFoldDB" id="A0A6A5ZW37"/>
<evidence type="ECO:0000313" key="1">
    <source>
        <dbReference type="EMBL" id="KAF2122481.1"/>
    </source>
</evidence>
<dbReference type="InterPro" id="IPR017850">
    <property type="entry name" value="Alkaline_phosphatase_core_sf"/>
</dbReference>
<dbReference type="InterPro" id="IPR002591">
    <property type="entry name" value="Phosphodiest/P_Trfase"/>
</dbReference>
<accession>A0A6A5ZW37</accession>
<reference evidence="1" key="1">
    <citation type="journal article" date="2020" name="Stud. Mycol.">
        <title>101 Dothideomycetes genomes: a test case for predicting lifestyles and emergence of pathogens.</title>
        <authorList>
            <person name="Haridas S."/>
            <person name="Albert R."/>
            <person name="Binder M."/>
            <person name="Bloem J."/>
            <person name="Labutti K."/>
            <person name="Salamov A."/>
            <person name="Andreopoulos B."/>
            <person name="Baker S."/>
            <person name="Barry K."/>
            <person name="Bills G."/>
            <person name="Bluhm B."/>
            <person name="Cannon C."/>
            <person name="Castanera R."/>
            <person name="Culley D."/>
            <person name="Daum C."/>
            <person name="Ezra D."/>
            <person name="Gonzalez J."/>
            <person name="Henrissat B."/>
            <person name="Kuo A."/>
            <person name="Liang C."/>
            <person name="Lipzen A."/>
            <person name="Lutzoni F."/>
            <person name="Magnuson J."/>
            <person name="Mondo S."/>
            <person name="Nolan M."/>
            <person name="Ohm R."/>
            <person name="Pangilinan J."/>
            <person name="Park H.-J."/>
            <person name="Ramirez L."/>
            <person name="Alfaro M."/>
            <person name="Sun H."/>
            <person name="Tritt A."/>
            <person name="Yoshinaga Y."/>
            <person name="Zwiers L.-H."/>
            <person name="Turgeon B."/>
            <person name="Goodwin S."/>
            <person name="Spatafora J."/>
            <person name="Crous P."/>
            <person name="Grigoriev I."/>
        </authorList>
    </citation>
    <scope>NUCLEOTIDE SEQUENCE</scope>
    <source>
        <strain evidence="1">CBS 627.86</strain>
    </source>
</reference>
<evidence type="ECO:0000313" key="2">
    <source>
        <dbReference type="Proteomes" id="UP000799770"/>
    </source>
</evidence>
<gene>
    <name evidence="1" type="ORF">BDV96DRAFT_481165</name>
</gene>
<dbReference type="InterPro" id="IPR023116">
    <property type="entry name" value="Phosphonoacetate_hydro_insert"/>
</dbReference>
<sequence>MATLSPISLHDRTYALPKRPTIVICVDGFDPEYLEQGVADGILPTLTNFTKNGFNVTAECAMPSVTNANNVSIITGVPTAVHGINGNYYIDEKTGEEKMVLDDELLRGSTILAEMVKRGVRVAAITAKDKLRRILQHGLNKENSICFSAQDASDETLKWLGRDKRPEQYSGDLSLFVLDAGLKILQEGRADLYYLTLSDFIQHKNAPGSPEANEFMAAIDARVKAMIDLGAVVALTGDHGMSDKSDADSKPNVLFVQDELEKKFGPDCARVICPITDPFVKHHGALGGFVRVHVNGSRSKVIPDMIEHIANFPQVEVALAKEEACDLLEMPFDREGDFIVVSKENSVVGSKESEHDLSTLGGHKLRSHGGFSEQKIPLIMSEPAEIVMAMRSKRWRNFDIFDLILNYGQ</sequence>
<dbReference type="Pfam" id="PF01663">
    <property type="entry name" value="Phosphodiest"/>
    <property type="match status" value="1"/>
</dbReference>
<dbReference type="EMBL" id="ML977310">
    <property type="protein sequence ID" value="KAF2122481.1"/>
    <property type="molecule type" value="Genomic_DNA"/>
</dbReference>
<dbReference type="CDD" id="cd16018">
    <property type="entry name" value="Enpp"/>
    <property type="match status" value="1"/>
</dbReference>
<name>A0A6A5ZW37_9PLEO</name>
<dbReference type="GO" id="GO:0047400">
    <property type="term" value="F:phosphonoacetate hydrolase activity"/>
    <property type="evidence" value="ECO:0007669"/>
    <property type="project" value="InterPro"/>
</dbReference>
<dbReference type="Gene3D" id="3.30.1360.110">
    <property type="entry name" value="Domain 2, Phosphonoacetate Hydrolase"/>
    <property type="match status" value="1"/>
</dbReference>
<proteinExistence type="predicted"/>
<dbReference type="Proteomes" id="UP000799770">
    <property type="component" value="Unassembled WGS sequence"/>
</dbReference>
<dbReference type="InterPro" id="IPR012710">
    <property type="entry name" value="Phosphonoacetate_hydro"/>
</dbReference>
<organism evidence="1 2">
    <name type="scientific">Lophiotrema nucula</name>
    <dbReference type="NCBI Taxonomy" id="690887"/>
    <lineage>
        <taxon>Eukaryota</taxon>
        <taxon>Fungi</taxon>
        <taxon>Dikarya</taxon>
        <taxon>Ascomycota</taxon>
        <taxon>Pezizomycotina</taxon>
        <taxon>Dothideomycetes</taxon>
        <taxon>Pleosporomycetidae</taxon>
        <taxon>Pleosporales</taxon>
        <taxon>Lophiotremataceae</taxon>
        <taxon>Lophiotrema</taxon>
    </lineage>
</organism>
<keyword evidence="1" id="KW-0378">Hydrolase</keyword>
<dbReference type="PANTHER" id="PTHR10151:SF120">
    <property type="entry name" value="BIS(5'-ADENOSYL)-TRIPHOSPHATASE"/>
    <property type="match status" value="1"/>
</dbReference>
<dbReference type="NCBIfam" id="TIGR02335">
    <property type="entry name" value="hydr_PhnA"/>
    <property type="match status" value="1"/>
</dbReference>
<dbReference type="Gene3D" id="3.40.720.10">
    <property type="entry name" value="Alkaline Phosphatase, subunit A"/>
    <property type="match status" value="1"/>
</dbReference>
<keyword evidence="2" id="KW-1185">Reference proteome</keyword>
<dbReference type="SUPFAM" id="SSF53649">
    <property type="entry name" value="Alkaline phosphatase-like"/>
    <property type="match status" value="1"/>
</dbReference>
<protein>
    <submittedName>
        <fullName evidence="1">Phosphonoacetate hydrolase</fullName>
    </submittedName>
</protein>
<dbReference type="PANTHER" id="PTHR10151">
    <property type="entry name" value="ECTONUCLEOTIDE PYROPHOSPHATASE/PHOSPHODIESTERASE"/>
    <property type="match status" value="1"/>
</dbReference>